<feature type="domain" description="EGF-like" evidence="7">
    <location>
        <begin position="176"/>
        <end position="212"/>
    </location>
</feature>
<feature type="disulfide bond" evidence="6">
    <location>
        <begin position="125"/>
        <end position="134"/>
    </location>
</feature>
<comment type="caution">
    <text evidence="8">The sequence shown here is derived from an EMBL/GenBank/DDBJ whole genome shotgun (WGS) entry which is preliminary data.</text>
</comment>
<accession>A0A9Q0EWG5</accession>
<dbReference type="PROSITE" id="PS50026">
    <property type="entry name" value="EGF_3"/>
    <property type="match status" value="5"/>
</dbReference>
<feature type="disulfide bond" evidence="6">
    <location>
        <begin position="87"/>
        <end position="96"/>
    </location>
</feature>
<keyword evidence="9" id="KW-1185">Reference proteome</keyword>
<comment type="caution">
    <text evidence="6">Lacks conserved residue(s) required for the propagation of feature annotation.</text>
</comment>
<feature type="domain" description="EGF-like" evidence="7">
    <location>
        <begin position="59"/>
        <end position="97"/>
    </location>
</feature>
<feature type="disulfide bond" evidence="6">
    <location>
        <begin position="163"/>
        <end position="172"/>
    </location>
</feature>
<proteinExistence type="predicted"/>
<evidence type="ECO:0000256" key="5">
    <source>
        <dbReference type="ARBA" id="ARBA00023180"/>
    </source>
</evidence>
<evidence type="ECO:0000259" key="7">
    <source>
        <dbReference type="PROSITE" id="PS50026"/>
    </source>
</evidence>
<gene>
    <name evidence="8" type="ORF">NHX12_019277</name>
</gene>
<dbReference type="FunFam" id="2.10.25.10:FF:000431">
    <property type="entry name" value="Delta-like protein"/>
    <property type="match status" value="1"/>
</dbReference>
<sequence>VQSDPCIPSPCQNQAQCHSQSGDFFCTCSDEYEGRTCSELRDHLIDSCTVAVATNDSQKRVWHIWSSVCGPRGRCLSLPAGNFSCSCDPGFTGTYCHENVNECSRGPCENGARCVDLINHFSCLCVDNWKGKTCNSRESQCDGSTCSNGGVCSDHGDSFLCSCPEGWAGRTCNTAQNSTCDSGPCANGGTCVGSGDAFTCICKDGWEGPTCSR</sequence>
<feature type="non-terminal residue" evidence="8">
    <location>
        <position position="1"/>
    </location>
</feature>
<dbReference type="InterPro" id="IPR018097">
    <property type="entry name" value="EGF_Ca-bd_CS"/>
</dbReference>
<evidence type="ECO:0000256" key="3">
    <source>
        <dbReference type="ARBA" id="ARBA00022737"/>
    </source>
</evidence>
<dbReference type="Gene3D" id="2.10.25.10">
    <property type="entry name" value="Laminin"/>
    <property type="match status" value="5"/>
</dbReference>
<name>A0A9Q0EWG5_9TELE</name>
<dbReference type="FunFam" id="2.10.25.10:FF:000173">
    <property type="entry name" value="Neurogenic locus notch protein 2"/>
    <property type="match status" value="1"/>
</dbReference>
<evidence type="ECO:0000256" key="2">
    <source>
        <dbReference type="ARBA" id="ARBA00022729"/>
    </source>
</evidence>
<dbReference type="PROSITE" id="PS01186">
    <property type="entry name" value="EGF_2"/>
    <property type="match status" value="3"/>
</dbReference>
<dbReference type="Proteomes" id="UP001148018">
    <property type="component" value="Unassembled WGS sequence"/>
</dbReference>
<dbReference type="GO" id="GO:0005509">
    <property type="term" value="F:calcium ion binding"/>
    <property type="evidence" value="ECO:0007669"/>
    <property type="project" value="InterPro"/>
</dbReference>
<dbReference type="AlphaFoldDB" id="A0A9Q0EWG5"/>
<reference evidence="8" key="1">
    <citation type="submission" date="2022-07" db="EMBL/GenBank/DDBJ databases">
        <title>Chromosome-level genome of Muraenolepis orangiensis.</title>
        <authorList>
            <person name="Kim J."/>
        </authorList>
    </citation>
    <scope>NUCLEOTIDE SEQUENCE</scope>
    <source>
        <strain evidence="8">KU_S4_2022</strain>
        <tissue evidence="8">Muscle</tissue>
    </source>
</reference>
<feature type="domain" description="EGF-like" evidence="7">
    <location>
        <begin position="99"/>
        <end position="135"/>
    </location>
</feature>
<dbReference type="EMBL" id="JANIIK010000035">
    <property type="protein sequence ID" value="KAJ3613021.1"/>
    <property type="molecule type" value="Genomic_DNA"/>
</dbReference>
<keyword evidence="4 6" id="KW-1015">Disulfide bond</keyword>
<feature type="disulfide bond" evidence="6">
    <location>
        <begin position="28"/>
        <end position="37"/>
    </location>
</feature>
<dbReference type="InterPro" id="IPR000152">
    <property type="entry name" value="EGF-type_Asp/Asn_hydroxyl_site"/>
</dbReference>
<dbReference type="FunFam" id="2.10.25.10:FF:000824">
    <property type="entry name" value="Delta-like protein"/>
    <property type="match status" value="1"/>
</dbReference>
<dbReference type="PROSITE" id="PS01187">
    <property type="entry name" value="EGF_CA"/>
    <property type="match status" value="1"/>
</dbReference>
<dbReference type="InterPro" id="IPR001881">
    <property type="entry name" value="EGF-like_Ca-bd_dom"/>
</dbReference>
<protein>
    <recommendedName>
        <fullName evidence="7">EGF-like domain-containing protein</fullName>
    </recommendedName>
</protein>
<dbReference type="CDD" id="cd00054">
    <property type="entry name" value="EGF_CA"/>
    <property type="match status" value="3"/>
</dbReference>
<dbReference type="GO" id="GO:0007219">
    <property type="term" value="P:Notch signaling pathway"/>
    <property type="evidence" value="ECO:0007669"/>
    <property type="project" value="TreeGrafter"/>
</dbReference>
<dbReference type="PANTHER" id="PTHR12916:SF12">
    <property type="entry name" value="DELTA-LIKE PROTEIN"/>
    <property type="match status" value="1"/>
</dbReference>
<feature type="domain" description="EGF-like" evidence="7">
    <location>
        <begin position="137"/>
        <end position="173"/>
    </location>
</feature>
<dbReference type="FunFam" id="2.10.25.10:FF:000061">
    <property type="entry name" value="Delta-like protein"/>
    <property type="match status" value="2"/>
</dbReference>
<feature type="disulfide bond" evidence="6">
    <location>
        <begin position="202"/>
        <end position="211"/>
    </location>
</feature>
<dbReference type="OrthoDB" id="283575at2759"/>
<dbReference type="PROSITE" id="PS00022">
    <property type="entry name" value="EGF_1"/>
    <property type="match status" value="5"/>
</dbReference>
<dbReference type="InterPro" id="IPR000742">
    <property type="entry name" value="EGF"/>
</dbReference>
<keyword evidence="5" id="KW-0325">Glycoprotein</keyword>
<dbReference type="PANTHER" id="PTHR12916">
    <property type="entry name" value="CYTOCHROME C OXIDASE POLYPEPTIDE VIC-2"/>
    <property type="match status" value="1"/>
</dbReference>
<dbReference type="Pfam" id="PF12661">
    <property type="entry name" value="hEGF"/>
    <property type="match status" value="3"/>
</dbReference>
<dbReference type="SMART" id="SM00179">
    <property type="entry name" value="EGF_CA"/>
    <property type="match status" value="5"/>
</dbReference>
<organism evidence="8 9">
    <name type="scientific">Muraenolepis orangiensis</name>
    <name type="common">Patagonian moray cod</name>
    <dbReference type="NCBI Taxonomy" id="630683"/>
    <lineage>
        <taxon>Eukaryota</taxon>
        <taxon>Metazoa</taxon>
        <taxon>Chordata</taxon>
        <taxon>Craniata</taxon>
        <taxon>Vertebrata</taxon>
        <taxon>Euteleostomi</taxon>
        <taxon>Actinopterygii</taxon>
        <taxon>Neopterygii</taxon>
        <taxon>Teleostei</taxon>
        <taxon>Neoteleostei</taxon>
        <taxon>Acanthomorphata</taxon>
        <taxon>Zeiogadaria</taxon>
        <taxon>Gadariae</taxon>
        <taxon>Gadiformes</taxon>
        <taxon>Muraenolepidoidei</taxon>
        <taxon>Muraenolepididae</taxon>
        <taxon>Muraenolepis</taxon>
    </lineage>
</organism>
<evidence type="ECO:0000313" key="9">
    <source>
        <dbReference type="Proteomes" id="UP001148018"/>
    </source>
</evidence>
<evidence type="ECO:0000313" key="8">
    <source>
        <dbReference type="EMBL" id="KAJ3613021.1"/>
    </source>
</evidence>
<evidence type="ECO:0000256" key="4">
    <source>
        <dbReference type="ARBA" id="ARBA00023157"/>
    </source>
</evidence>
<keyword evidence="2" id="KW-0732">Signal</keyword>
<dbReference type="PROSITE" id="PS00010">
    <property type="entry name" value="ASX_HYDROXYL"/>
    <property type="match status" value="2"/>
</dbReference>
<dbReference type="InterPro" id="IPR013032">
    <property type="entry name" value="EGF-like_CS"/>
</dbReference>
<dbReference type="SMART" id="SM00181">
    <property type="entry name" value="EGF"/>
    <property type="match status" value="5"/>
</dbReference>
<feature type="domain" description="EGF-like" evidence="7">
    <location>
        <begin position="2"/>
        <end position="38"/>
    </location>
</feature>
<dbReference type="Pfam" id="PF00008">
    <property type="entry name" value="EGF"/>
    <property type="match status" value="2"/>
</dbReference>
<evidence type="ECO:0000256" key="6">
    <source>
        <dbReference type="PROSITE-ProRule" id="PRU00076"/>
    </source>
</evidence>
<keyword evidence="3" id="KW-0677">Repeat</keyword>
<keyword evidence="1 6" id="KW-0245">EGF-like domain</keyword>
<dbReference type="SUPFAM" id="SSF57196">
    <property type="entry name" value="EGF/Laminin"/>
    <property type="match status" value="5"/>
</dbReference>
<feature type="non-terminal residue" evidence="8">
    <location>
        <position position="213"/>
    </location>
</feature>
<evidence type="ECO:0000256" key="1">
    <source>
        <dbReference type="ARBA" id="ARBA00022536"/>
    </source>
</evidence>
<dbReference type="GO" id="GO:0005112">
    <property type="term" value="F:Notch binding"/>
    <property type="evidence" value="ECO:0007669"/>
    <property type="project" value="TreeGrafter"/>
</dbReference>